<dbReference type="OrthoDB" id="5363652at2"/>
<dbReference type="Proteomes" id="UP000265562">
    <property type="component" value="Chromosome"/>
</dbReference>
<dbReference type="RefSeq" id="WP_111525328.1">
    <property type="nucleotide sequence ID" value="NZ_CP032364.1"/>
</dbReference>
<dbReference type="AlphaFoldDB" id="A0A385Q3G5"/>
<name>A0A385Q3G5_9FIRM</name>
<evidence type="ECO:0000313" key="2">
    <source>
        <dbReference type="Proteomes" id="UP000265562"/>
    </source>
</evidence>
<sequence length="292" mass="34393">MELKRPLTIDEQLSKLEMHGIEIDNESDANHILEQVSYYRITGYTLQFRKNPSSSDLVSKHKLSEIYGLYKFDAMLRTLLRKYLEINEVYYKTHISNIFSLEKCKEFPHDQHYDVNNYFNKDGFNRIIEKFEKEEKYYNDSLIVKHHKQNYNGKMPLWAMFELMSFLSVSMLYSAMFKSSQDRIAVRIGIGSKTLANHLHCMSVLRNKCSHAARLINTRYNPPAKLSGNFLRDNPSVNNDSLFAYIMVLKYRLPSVELRTELKNELIKLIERFNDILDLSLIGFPTNYESIL</sequence>
<dbReference type="KEGG" id="lua:D4A81_09530"/>
<accession>A0A385Q3G5</accession>
<keyword evidence="2" id="KW-1185">Reference proteome</keyword>
<proteinExistence type="predicted"/>
<dbReference type="InterPro" id="IPR011664">
    <property type="entry name" value="Abi_system_AbiD/AbiF-like"/>
</dbReference>
<dbReference type="Pfam" id="PF07751">
    <property type="entry name" value="Abi_2"/>
    <property type="match status" value="1"/>
</dbReference>
<organism evidence="1 2">
    <name type="scientific">Lachnoanaerobaculum umeaense</name>
    <dbReference type="NCBI Taxonomy" id="617123"/>
    <lineage>
        <taxon>Bacteria</taxon>
        <taxon>Bacillati</taxon>
        <taxon>Bacillota</taxon>
        <taxon>Clostridia</taxon>
        <taxon>Lachnospirales</taxon>
        <taxon>Lachnospiraceae</taxon>
        <taxon>Lachnoanaerobaculum</taxon>
    </lineage>
</organism>
<evidence type="ECO:0000313" key="1">
    <source>
        <dbReference type="EMBL" id="AYB00158.1"/>
    </source>
</evidence>
<dbReference type="EMBL" id="CP032364">
    <property type="protein sequence ID" value="AYB00158.1"/>
    <property type="molecule type" value="Genomic_DNA"/>
</dbReference>
<reference evidence="1 2" key="1">
    <citation type="submission" date="2018-09" db="EMBL/GenBank/DDBJ databases">
        <title>Genome sequencing of Lachnoanaerobaculum umeaense DSM 23576.</title>
        <authorList>
            <person name="Kook J.-K."/>
            <person name="Park S.-N."/>
            <person name="Lim Y.K."/>
        </authorList>
    </citation>
    <scope>NUCLEOTIDE SEQUENCE [LARGE SCALE GENOMIC DNA]</scope>
    <source>
        <strain evidence="2">DSM 23576 \ CCUG 58757</strain>
    </source>
</reference>
<protein>
    <submittedName>
        <fullName evidence="1">Abi family protein</fullName>
    </submittedName>
</protein>
<gene>
    <name evidence="1" type="ORF">D4A81_09530</name>
</gene>